<dbReference type="GO" id="GO:0005829">
    <property type="term" value="C:cytosol"/>
    <property type="evidence" value="ECO:0007669"/>
    <property type="project" value="TreeGrafter"/>
</dbReference>
<dbReference type="PANTHER" id="PTHR30137">
    <property type="entry name" value="LUCIFERASE-LIKE MONOOXYGENASE"/>
    <property type="match status" value="1"/>
</dbReference>
<dbReference type="FunFam" id="3.20.20.30:FF:000002">
    <property type="entry name" value="LLM class flavin-dependent oxidoreductase"/>
    <property type="match status" value="1"/>
</dbReference>
<dbReference type="Pfam" id="PF00296">
    <property type="entry name" value="Bac_luciferase"/>
    <property type="match status" value="1"/>
</dbReference>
<dbReference type="InterPro" id="IPR019949">
    <property type="entry name" value="CmoO-like"/>
</dbReference>
<dbReference type="Gene3D" id="3.20.20.30">
    <property type="entry name" value="Luciferase-like domain"/>
    <property type="match status" value="1"/>
</dbReference>
<dbReference type="CDD" id="cd00347">
    <property type="entry name" value="Flavin_utilizing_monoxygenases"/>
    <property type="match status" value="2"/>
</dbReference>
<dbReference type="InterPro" id="IPR011251">
    <property type="entry name" value="Luciferase-like_dom"/>
</dbReference>
<dbReference type="EMBL" id="JACXJA010000043">
    <property type="protein sequence ID" value="MBD2865563.1"/>
    <property type="molecule type" value="Genomic_DNA"/>
</dbReference>
<feature type="domain" description="Luciferase-like" evidence="2">
    <location>
        <begin position="4"/>
        <end position="304"/>
    </location>
</feature>
<accession>A0A927H2P0</accession>
<comment type="caution">
    <text evidence="3">The sequence shown here is derived from an EMBL/GenBank/DDBJ whole genome shotgun (WGS) entry which is preliminary data.</text>
</comment>
<dbReference type="InterPro" id="IPR050766">
    <property type="entry name" value="Bact_Lucif_Oxidored"/>
</dbReference>
<keyword evidence="4" id="KW-1185">Reference proteome</keyword>
<name>A0A927H2P0_9BACL</name>
<dbReference type="RefSeq" id="WP_190931181.1">
    <property type="nucleotide sequence ID" value="NZ_JACXJA010000043.1"/>
</dbReference>
<dbReference type="SUPFAM" id="SSF51679">
    <property type="entry name" value="Bacterial luciferase-like"/>
    <property type="match status" value="1"/>
</dbReference>
<gene>
    <name evidence="3" type="ORF">IDH45_26625</name>
</gene>
<sequence length="335" mass="37306">MTKLSVLDQSHVCEGRTAYDALSETTKLARETERLGYSRFWVSEHHASPMLSFSSPEVLVAHLASATSHIRVGSGGVMLPHYSAYKVAENFRLLVALHPRRIDLGLGRAPGGYPLATRALQEDKTVDIRKYPQQVADLVGYFYDALPPDHPFAGLPVSPVISDTPEMWLLGSSDESAKIAASQGAAYAFAQFFGTPGGEDAMRIYRAQFQPSVLNDRPHSMVATLVVCADTEEEANLLATSSDLFFLRLEKGINQTSLPSVETALHYPYTEYDYMRINQYRQKRIIGTPDKVKRQLLEMRERYGADELMINTPVHSMEARLASYRLVAEAFGLTL</sequence>
<proteinExistence type="predicted"/>
<evidence type="ECO:0000259" key="2">
    <source>
        <dbReference type="Pfam" id="PF00296"/>
    </source>
</evidence>
<dbReference type="InterPro" id="IPR036661">
    <property type="entry name" value="Luciferase-like_sf"/>
</dbReference>
<dbReference type="Proteomes" id="UP000639396">
    <property type="component" value="Unassembled WGS sequence"/>
</dbReference>
<evidence type="ECO:0000313" key="3">
    <source>
        <dbReference type="EMBL" id="MBD2865563.1"/>
    </source>
</evidence>
<reference evidence="3" key="1">
    <citation type="submission" date="2020-09" db="EMBL/GenBank/DDBJ databases">
        <title>A novel bacterium of genus Paenibacillus, isolated from South China Sea.</title>
        <authorList>
            <person name="Huang H."/>
            <person name="Mo K."/>
            <person name="Hu Y."/>
        </authorList>
    </citation>
    <scope>NUCLEOTIDE SEQUENCE</scope>
    <source>
        <strain evidence="3">IB182363</strain>
    </source>
</reference>
<evidence type="ECO:0000313" key="4">
    <source>
        <dbReference type="Proteomes" id="UP000639396"/>
    </source>
</evidence>
<dbReference type="AlphaFoldDB" id="A0A927H2P0"/>
<evidence type="ECO:0000256" key="1">
    <source>
        <dbReference type="ARBA" id="ARBA00007789"/>
    </source>
</evidence>
<comment type="similarity">
    <text evidence="1">To bacterial alkanal monooxygenase alpha and beta chains.</text>
</comment>
<protein>
    <submittedName>
        <fullName evidence="3">LLM class flavin-dependent oxidoreductase</fullName>
    </submittedName>
</protein>
<organism evidence="3 4">
    <name type="scientific">Paenibacillus oceani</name>
    <dbReference type="NCBI Taxonomy" id="2772510"/>
    <lineage>
        <taxon>Bacteria</taxon>
        <taxon>Bacillati</taxon>
        <taxon>Bacillota</taxon>
        <taxon>Bacilli</taxon>
        <taxon>Bacillales</taxon>
        <taxon>Paenibacillaceae</taxon>
        <taxon>Paenibacillus</taxon>
    </lineage>
</organism>
<dbReference type="PANTHER" id="PTHR30137:SF19">
    <property type="entry name" value="LUCIFERASE-LIKE MONOOXYGENASE"/>
    <property type="match status" value="1"/>
</dbReference>
<dbReference type="GO" id="GO:0016705">
    <property type="term" value="F:oxidoreductase activity, acting on paired donors, with incorporation or reduction of molecular oxygen"/>
    <property type="evidence" value="ECO:0007669"/>
    <property type="project" value="InterPro"/>
</dbReference>
<dbReference type="NCBIfam" id="TIGR03558">
    <property type="entry name" value="oxido_grp_1"/>
    <property type="match status" value="1"/>
</dbReference>